<sequence length="178" mass="20791">MDSKIIKDEIFGEIKNFETEVEWLGRKISVSFDDGIGHNWSEEKKVEEVKGAIEQFKIMYFNQKEWDERIRDRIVEDLMEVAEDWFSSINEEDLDEMIAVLEKNLNSKFTEKEKEELKEQKVSKEVFKNGIYLEGLHITSDGDFTVYYYDDEVFFAGHGIDLMGNVSGEFTSEADIIG</sequence>
<dbReference type="InterPro" id="IPR019260">
    <property type="entry name" value="DUF2262"/>
</dbReference>
<dbReference type="EMBL" id="AP019841">
    <property type="protein sequence ID" value="BBM55543.1"/>
    <property type="molecule type" value="Genomic_DNA"/>
</dbReference>
<gene>
    <name evidence="2" type="ORF">JMUB3936_1837</name>
</gene>
<evidence type="ECO:0000313" key="3">
    <source>
        <dbReference type="Proteomes" id="UP000321944"/>
    </source>
</evidence>
<dbReference type="AlphaFoldDB" id="A0A510KZA8"/>
<name>A0A510KZA8_9FUSO</name>
<reference evidence="2 3" key="1">
    <citation type="submission" date="2019-07" db="EMBL/GenBank/DDBJ databases">
        <title>Complete Genome Sequence of Leptotrichia wadei Strain JMUB3936.</title>
        <authorList>
            <person name="Watanabe S."/>
            <person name="Cui L."/>
        </authorList>
    </citation>
    <scope>NUCLEOTIDE SEQUENCE [LARGE SCALE GENOMIC DNA]</scope>
    <source>
        <strain evidence="2 3">JMUB3936</strain>
    </source>
</reference>
<accession>A0A510KZA8</accession>
<protein>
    <recommendedName>
        <fullName evidence="1">DUF2262 domain-containing protein</fullName>
    </recommendedName>
</protein>
<feature type="domain" description="DUF2262" evidence="1">
    <location>
        <begin position="14"/>
        <end position="172"/>
    </location>
</feature>
<dbReference type="RefSeq" id="WP_147004216.1">
    <property type="nucleotide sequence ID" value="NZ_AP019841.1"/>
</dbReference>
<evidence type="ECO:0000259" key="1">
    <source>
        <dbReference type="Pfam" id="PF10020"/>
    </source>
</evidence>
<dbReference type="Pfam" id="PF10020">
    <property type="entry name" value="DUF2262"/>
    <property type="match status" value="1"/>
</dbReference>
<proteinExistence type="predicted"/>
<dbReference type="OrthoDB" id="1151029at2"/>
<dbReference type="Proteomes" id="UP000321944">
    <property type="component" value="Chromosome"/>
</dbReference>
<evidence type="ECO:0000313" key="2">
    <source>
        <dbReference type="EMBL" id="BBM55543.1"/>
    </source>
</evidence>
<organism evidence="2 3">
    <name type="scientific">Leptotrichia wadei</name>
    <dbReference type="NCBI Taxonomy" id="157687"/>
    <lineage>
        <taxon>Bacteria</taxon>
        <taxon>Fusobacteriati</taxon>
        <taxon>Fusobacteriota</taxon>
        <taxon>Fusobacteriia</taxon>
        <taxon>Fusobacteriales</taxon>
        <taxon>Leptotrichiaceae</taxon>
        <taxon>Leptotrichia</taxon>
    </lineage>
</organism>